<reference evidence="1" key="1">
    <citation type="submission" date="2023-04" db="EMBL/GenBank/DDBJ databases">
        <title>Candida boidinii NBRC 1967.</title>
        <authorList>
            <person name="Ichikawa N."/>
            <person name="Sato H."/>
            <person name="Tonouchi N."/>
        </authorList>
    </citation>
    <scope>NUCLEOTIDE SEQUENCE</scope>
    <source>
        <strain evidence="1">NBRC 1967</strain>
    </source>
</reference>
<proteinExistence type="predicted"/>
<name>A0ACB5THV9_CANBO</name>
<keyword evidence="2" id="KW-1185">Reference proteome</keyword>
<sequence>MIRSVKPKNARAKRALEKKAPKIVENVKTALFIPGHSSTKALHDIMVDISSLKKPDIKRFQRKNEILPFEDSDKIEFFSEKNDCSILILSTHNKKRPNNLTFIRTFNYKIYDMIELSILQNFKLFQDFKKQTFNVGLKPMFVFNGANFDNHVIYKQVKSLFLDLFRGEVTNLQDVLGLQYVISISAEEVESTGQTQDGQTQGQEQEHINDTSNLPIINFRVYKLKTYKSTEPKLPRCELEEVGPRFDFKIGRYQSPSSEMEKEAHMVPKQLQPKERKNIDTDDMGDKVAKIHVGTQDLSKLQTRKMKGLKSKYDQMTEEDDQEEEGDEYEDEIVSEYEEEEDKSNKRRKI</sequence>
<gene>
    <name evidence="1" type="ORF">Cboi01_000116400</name>
</gene>
<evidence type="ECO:0000313" key="1">
    <source>
        <dbReference type="EMBL" id="GME88921.1"/>
    </source>
</evidence>
<comment type="caution">
    <text evidence="1">The sequence shown here is derived from an EMBL/GenBank/DDBJ whole genome shotgun (WGS) entry which is preliminary data.</text>
</comment>
<dbReference type="EMBL" id="BSXV01000395">
    <property type="protein sequence ID" value="GME88921.1"/>
    <property type="molecule type" value="Genomic_DNA"/>
</dbReference>
<dbReference type="Proteomes" id="UP001165101">
    <property type="component" value="Unassembled WGS sequence"/>
</dbReference>
<organism evidence="1 2">
    <name type="scientific">Candida boidinii</name>
    <name type="common">Yeast</name>
    <dbReference type="NCBI Taxonomy" id="5477"/>
    <lineage>
        <taxon>Eukaryota</taxon>
        <taxon>Fungi</taxon>
        <taxon>Dikarya</taxon>
        <taxon>Ascomycota</taxon>
        <taxon>Saccharomycotina</taxon>
        <taxon>Pichiomycetes</taxon>
        <taxon>Pichiales</taxon>
        <taxon>Pichiaceae</taxon>
        <taxon>Ogataea</taxon>
        <taxon>Ogataea/Candida clade</taxon>
    </lineage>
</organism>
<protein>
    <submittedName>
        <fullName evidence="1">Unnamed protein product</fullName>
    </submittedName>
</protein>
<evidence type="ECO:0000313" key="2">
    <source>
        <dbReference type="Proteomes" id="UP001165101"/>
    </source>
</evidence>
<accession>A0ACB5THV9</accession>